<proteinExistence type="predicted"/>
<dbReference type="InterPro" id="IPR011004">
    <property type="entry name" value="Trimer_LpxA-like_sf"/>
</dbReference>
<keyword evidence="1" id="KW-0808">Transferase</keyword>
<dbReference type="EC" id="2.3.1.30" evidence="1"/>
<gene>
    <name evidence="1" type="primary">cysE_1</name>
    <name evidence="1" type="ORF">MgSA37_03946</name>
</gene>
<protein>
    <submittedName>
        <fullName evidence="1">Serine acetyltransferase</fullName>
        <ecNumber evidence="1">2.3.1.30</ecNumber>
    </submittedName>
</protein>
<dbReference type="InterPro" id="IPR001451">
    <property type="entry name" value="Hexapep"/>
</dbReference>
<name>A0A0X8X503_9SPHI</name>
<keyword evidence="1" id="KW-0012">Acyltransferase</keyword>
<dbReference type="Gene3D" id="2.160.10.10">
    <property type="entry name" value="Hexapeptide repeat proteins"/>
    <property type="match status" value="1"/>
</dbReference>
<dbReference type="KEGG" id="mgot:MgSA37_03946"/>
<organism evidence="1 2">
    <name type="scientific">Mucilaginibacter gotjawali</name>
    <dbReference type="NCBI Taxonomy" id="1550579"/>
    <lineage>
        <taxon>Bacteria</taxon>
        <taxon>Pseudomonadati</taxon>
        <taxon>Bacteroidota</taxon>
        <taxon>Sphingobacteriia</taxon>
        <taxon>Sphingobacteriales</taxon>
        <taxon>Sphingobacteriaceae</taxon>
        <taxon>Mucilaginibacter</taxon>
    </lineage>
</organism>
<dbReference type="Proteomes" id="UP000218263">
    <property type="component" value="Chromosome"/>
</dbReference>
<dbReference type="EMBL" id="AP017313">
    <property type="protein sequence ID" value="BAU55754.1"/>
    <property type="molecule type" value="Genomic_DNA"/>
</dbReference>
<dbReference type="GO" id="GO:0009001">
    <property type="term" value="F:serine O-acetyltransferase activity"/>
    <property type="evidence" value="ECO:0007669"/>
    <property type="project" value="UniProtKB-EC"/>
</dbReference>
<sequence>MIKDIKSIFRLNGFHARIVLMILYFEKKLIIKLPFKILRKLINQALYHCEIHPDTFRDLNAITTLRLPHPFLIIIHKTSKIGSNGTIFQGVTIGVIENREIIAAQIGNNVYIGCNSSILGPVKIVDDVVVGAHSLILKDVNKSGVVFGRN</sequence>
<evidence type="ECO:0000313" key="2">
    <source>
        <dbReference type="Proteomes" id="UP000218263"/>
    </source>
</evidence>
<dbReference type="AlphaFoldDB" id="A0A0X8X503"/>
<evidence type="ECO:0000313" key="1">
    <source>
        <dbReference type="EMBL" id="BAU55754.1"/>
    </source>
</evidence>
<dbReference type="PANTHER" id="PTHR42811">
    <property type="entry name" value="SERINE ACETYLTRANSFERASE"/>
    <property type="match status" value="1"/>
</dbReference>
<keyword evidence="2" id="KW-1185">Reference proteome</keyword>
<dbReference type="RefSeq" id="WP_096354193.1">
    <property type="nucleotide sequence ID" value="NZ_AP017313.1"/>
</dbReference>
<dbReference type="SUPFAM" id="SSF51161">
    <property type="entry name" value="Trimeric LpxA-like enzymes"/>
    <property type="match status" value="1"/>
</dbReference>
<dbReference type="Pfam" id="PF00132">
    <property type="entry name" value="Hexapep"/>
    <property type="match status" value="1"/>
</dbReference>
<reference evidence="1 2" key="1">
    <citation type="submission" date="2015-12" db="EMBL/GenBank/DDBJ databases">
        <title>Genome sequence of Mucilaginibacter gotjawali.</title>
        <authorList>
            <person name="Lee J.S."/>
            <person name="Lee K.C."/>
            <person name="Kim K.K."/>
            <person name="Lee B.W."/>
        </authorList>
    </citation>
    <scope>NUCLEOTIDE SEQUENCE [LARGE SCALE GENOMIC DNA]</scope>
    <source>
        <strain evidence="1 2">SA3-7</strain>
    </source>
</reference>
<dbReference type="OrthoDB" id="9814490at2"/>
<accession>A0A0X8X503</accession>